<protein>
    <submittedName>
        <fullName evidence="2">Uncharacterized protein</fullName>
    </submittedName>
</protein>
<name>A0A5C3MUP6_9AGAR</name>
<dbReference type="AlphaFoldDB" id="A0A5C3MUP6"/>
<keyword evidence="1" id="KW-1133">Transmembrane helix</keyword>
<feature type="transmembrane region" description="Helical" evidence="1">
    <location>
        <begin position="6"/>
        <end position="29"/>
    </location>
</feature>
<evidence type="ECO:0000313" key="2">
    <source>
        <dbReference type="EMBL" id="TFK45111.1"/>
    </source>
</evidence>
<dbReference type="EMBL" id="ML213590">
    <property type="protein sequence ID" value="TFK45111.1"/>
    <property type="molecule type" value="Genomic_DNA"/>
</dbReference>
<keyword evidence="1" id="KW-0472">Membrane</keyword>
<accession>A0A5C3MUP6</accession>
<sequence>MAIRFQALYCCLRTIVVIHVSYSFHVFLLHSVKSMYIFNFRSCKDYKFSCHSVVPSLCFAMLL</sequence>
<proteinExistence type="predicted"/>
<organism evidence="2 3">
    <name type="scientific">Crucibulum laeve</name>
    <dbReference type="NCBI Taxonomy" id="68775"/>
    <lineage>
        <taxon>Eukaryota</taxon>
        <taxon>Fungi</taxon>
        <taxon>Dikarya</taxon>
        <taxon>Basidiomycota</taxon>
        <taxon>Agaricomycotina</taxon>
        <taxon>Agaricomycetes</taxon>
        <taxon>Agaricomycetidae</taxon>
        <taxon>Agaricales</taxon>
        <taxon>Agaricineae</taxon>
        <taxon>Nidulariaceae</taxon>
        <taxon>Crucibulum</taxon>
    </lineage>
</organism>
<evidence type="ECO:0000313" key="3">
    <source>
        <dbReference type="Proteomes" id="UP000308652"/>
    </source>
</evidence>
<keyword evidence="3" id="KW-1185">Reference proteome</keyword>
<gene>
    <name evidence="2" type="ORF">BDQ12DRAFT_674135</name>
</gene>
<dbReference type="Proteomes" id="UP000308652">
    <property type="component" value="Unassembled WGS sequence"/>
</dbReference>
<reference evidence="2 3" key="1">
    <citation type="journal article" date="2019" name="Nat. Ecol. Evol.">
        <title>Megaphylogeny resolves global patterns of mushroom evolution.</title>
        <authorList>
            <person name="Varga T."/>
            <person name="Krizsan K."/>
            <person name="Foldi C."/>
            <person name="Dima B."/>
            <person name="Sanchez-Garcia M."/>
            <person name="Sanchez-Ramirez S."/>
            <person name="Szollosi G.J."/>
            <person name="Szarkandi J.G."/>
            <person name="Papp V."/>
            <person name="Albert L."/>
            <person name="Andreopoulos W."/>
            <person name="Angelini C."/>
            <person name="Antonin V."/>
            <person name="Barry K.W."/>
            <person name="Bougher N.L."/>
            <person name="Buchanan P."/>
            <person name="Buyck B."/>
            <person name="Bense V."/>
            <person name="Catcheside P."/>
            <person name="Chovatia M."/>
            <person name="Cooper J."/>
            <person name="Damon W."/>
            <person name="Desjardin D."/>
            <person name="Finy P."/>
            <person name="Geml J."/>
            <person name="Haridas S."/>
            <person name="Hughes K."/>
            <person name="Justo A."/>
            <person name="Karasinski D."/>
            <person name="Kautmanova I."/>
            <person name="Kiss B."/>
            <person name="Kocsube S."/>
            <person name="Kotiranta H."/>
            <person name="LaButti K.M."/>
            <person name="Lechner B.E."/>
            <person name="Liimatainen K."/>
            <person name="Lipzen A."/>
            <person name="Lukacs Z."/>
            <person name="Mihaltcheva S."/>
            <person name="Morgado L.N."/>
            <person name="Niskanen T."/>
            <person name="Noordeloos M.E."/>
            <person name="Ohm R.A."/>
            <person name="Ortiz-Santana B."/>
            <person name="Ovrebo C."/>
            <person name="Racz N."/>
            <person name="Riley R."/>
            <person name="Savchenko A."/>
            <person name="Shiryaev A."/>
            <person name="Soop K."/>
            <person name="Spirin V."/>
            <person name="Szebenyi C."/>
            <person name="Tomsovsky M."/>
            <person name="Tulloss R.E."/>
            <person name="Uehling J."/>
            <person name="Grigoriev I.V."/>
            <person name="Vagvolgyi C."/>
            <person name="Papp T."/>
            <person name="Martin F.M."/>
            <person name="Miettinen O."/>
            <person name="Hibbett D.S."/>
            <person name="Nagy L.G."/>
        </authorList>
    </citation>
    <scope>NUCLEOTIDE SEQUENCE [LARGE SCALE GENOMIC DNA]</scope>
    <source>
        <strain evidence="2 3">CBS 166.37</strain>
    </source>
</reference>
<evidence type="ECO:0000256" key="1">
    <source>
        <dbReference type="SAM" id="Phobius"/>
    </source>
</evidence>
<keyword evidence="1" id="KW-0812">Transmembrane</keyword>